<protein>
    <submittedName>
        <fullName evidence="2">Uncharacterized protein</fullName>
    </submittedName>
</protein>
<organism evidence="2 3">
    <name type="scientific">Bifidobacterium phasiani</name>
    <dbReference type="NCBI Taxonomy" id="2834431"/>
    <lineage>
        <taxon>Bacteria</taxon>
        <taxon>Bacillati</taxon>
        <taxon>Actinomycetota</taxon>
        <taxon>Actinomycetes</taxon>
        <taxon>Bifidobacteriales</taxon>
        <taxon>Bifidobacteriaceae</taxon>
        <taxon>Bifidobacterium</taxon>
    </lineage>
</organism>
<accession>A0ABS6W9C4</accession>
<keyword evidence="3" id="KW-1185">Reference proteome</keyword>
<proteinExistence type="predicted"/>
<feature type="region of interest" description="Disordered" evidence="1">
    <location>
        <begin position="197"/>
        <end position="219"/>
    </location>
</feature>
<dbReference type="EMBL" id="JAHBBD010000014">
    <property type="protein sequence ID" value="MBW3083110.1"/>
    <property type="molecule type" value="Genomic_DNA"/>
</dbReference>
<sequence>MSEIVLPADITDAFDHLMMVGLAAILEDEPEADRTCSLRWKDMRSAVLSTSDGLDVETVAGAVGRHARRWAQSAWLNFAGDYTTKDDAQRKATQHATLSPRLSGIYEPDGWRRLQRDRWAAIDSLQTVGDRRYVGALGEPSYWSGRSGKELRADYGASRWEMVTRNKGQEFVGGRLLPLSRQVARRSVQQVMEGLTGQTVADEAGNGSPQSRTGTGLHRPMKTDNARAWCALFGVSAFPHLVNTAMCFRDTTAGLTQMTRLRRFAILPVFDMDWTLAKYRSVIRSASLLQFGTALISAGALKGSISHNDSFPQHGVQWLKEKGVISCAVFRQYVSDNPSAPERWLERGLLYPVDAETVQR</sequence>
<dbReference type="Proteomes" id="UP000812844">
    <property type="component" value="Unassembled WGS sequence"/>
</dbReference>
<evidence type="ECO:0000256" key="1">
    <source>
        <dbReference type="SAM" id="MobiDB-lite"/>
    </source>
</evidence>
<dbReference type="RefSeq" id="WP_219081929.1">
    <property type="nucleotide sequence ID" value="NZ_JAHBBD010000014.1"/>
</dbReference>
<reference evidence="2 3" key="1">
    <citation type="submission" date="2021-05" db="EMBL/GenBank/DDBJ databases">
        <title>Phylogenetic classification of ten novel species belonging to the genus Bifidobacterium comprising B. colchicus sp. nov., B. abeli sp. nov., B. bicoloris sp. nov., B. guerezis sp. nov., B. rosaliae sp. nov., B. santillanensis sp. nov., B. argentati sp. nov., B. amazzoni sp. nov., B. pluviali sp. nov., and B. pinnaculum sp. nov.</title>
        <authorList>
            <person name="Lugli G.A."/>
            <person name="Ruiz Garcia L."/>
            <person name="Margolles A."/>
            <person name="Ventura M."/>
        </authorList>
    </citation>
    <scope>NUCLEOTIDE SEQUENCE [LARGE SCALE GENOMIC DNA]</scope>
    <source>
        <strain evidence="2 3">6T3</strain>
    </source>
</reference>
<evidence type="ECO:0000313" key="3">
    <source>
        <dbReference type="Proteomes" id="UP000812844"/>
    </source>
</evidence>
<name>A0ABS6W9C4_9BIFI</name>
<gene>
    <name evidence="2" type="ORF">KIH73_06960</name>
</gene>
<comment type="caution">
    <text evidence="2">The sequence shown here is derived from an EMBL/GenBank/DDBJ whole genome shotgun (WGS) entry which is preliminary data.</text>
</comment>
<evidence type="ECO:0000313" key="2">
    <source>
        <dbReference type="EMBL" id="MBW3083110.1"/>
    </source>
</evidence>